<gene>
    <name evidence="2" type="ORF">ARMSODRAFT_960004</name>
</gene>
<protein>
    <submittedName>
        <fullName evidence="2">Uncharacterized protein</fullName>
    </submittedName>
</protein>
<feature type="transmembrane region" description="Helical" evidence="1">
    <location>
        <begin position="6"/>
        <end position="28"/>
    </location>
</feature>
<keyword evidence="1" id="KW-1133">Transmembrane helix</keyword>
<keyword evidence="3" id="KW-1185">Reference proteome</keyword>
<evidence type="ECO:0000313" key="2">
    <source>
        <dbReference type="EMBL" id="PBK66838.1"/>
    </source>
</evidence>
<proteinExistence type="predicted"/>
<dbReference type="AlphaFoldDB" id="A0A2H3BLC4"/>
<sequence length="87" mass="9671">MAFIIILLYISATIFLAFNWAYVIYAYIKNGETYVTVLQALGSSLQAQTFRWVSGITSGINTDIADAIMVCYDFQNPVPIKGILIPD</sequence>
<evidence type="ECO:0000256" key="1">
    <source>
        <dbReference type="SAM" id="Phobius"/>
    </source>
</evidence>
<name>A0A2H3BLC4_9AGAR</name>
<organism evidence="2 3">
    <name type="scientific">Armillaria solidipes</name>
    <dbReference type="NCBI Taxonomy" id="1076256"/>
    <lineage>
        <taxon>Eukaryota</taxon>
        <taxon>Fungi</taxon>
        <taxon>Dikarya</taxon>
        <taxon>Basidiomycota</taxon>
        <taxon>Agaricomycotina</taxon>
        <taxon>Agaricomycetes</taxon>
        <taxon>Agaricomycetidae</taxon>
        <taxon>Agaricales</taxon>
        <taxon>Marasmiineae</taxon>
        <taxon>Physalacriaceae</taxon>
        <taxon>Armillaria</taxon>
    </lineage>
</organism>
<dbReference type="Proteomes" id="UP000218334">
    <property type="component" value="Unassembled WGS sequence"/>
</dbReference>
<keyword evidence="1" id="KW-0812">Transmembrane</keyword>
<dbReference type="EMBL" id="KZ293439">
    <property type="protein sequence ID" value="PBK66838.1"/>
    <property type="molecule type" value="Genomic_DNA"/>
</dbReference>
<reference evidence="3" key="1">
    <citation type="journal article" date="2017" name="Nat. Ecol. Evol.">
        <title>Genome expansion and lineage-specific genetic innovations in the forest pathogenic fungi Armillaria.</title>
        <authorList>
            <person name="Sipos G."/>
            <person name="Prasanna A.N."/>
            <person name="Walter M.C."/>
            <person name="O'Connor E."/>
            <person name="Balint B."/>
            <person name="Krizsan K."/>
            <person name="Kiss B."/>
            <person name="Hess J."/>
            <person name="Varga T."/>
            <person name="Slot J."/>
            <person name="Riley R."/>
            <person name="Boka B."/>
            <person name="Rigling D."/>
            <person name="Barry K."/>
            <person name="Lee J."/>
            <person name="Mihaltcheva S."/>
            <person name="LaButti K."/>
            <person name="Lipzen A."/>
            <person name="Waldron R."/>
            <person name="Moloney N.M."/>
            <person name="Sperisen C."/>
            <person name="Kredics L."/>
            <person name="Vagvoelgyi C."/>
            <person name="Patrignani A."/>
            <person name="Fitzpatrick D."/>
            <person name="Nagy I."/>
            <person name="Doyle S."/>
            <person name="Anderson J.B."/>
            <person name="Grigoriev I.V."/>
            <person name="Gueldener U."/>
            <person name="Muensterkoetter M."/>
            <person name="Nagy L.G."/>
        </authorList>
    </citation>
    <scope>NUCLEOTIDE SEQUENCE [LARGE SCALE GENOMIC DNA]</scope>
    <source>
        <strain evidence="3">28-4</strain>
    </source>
</reference>
<accession>A0A2H3BLC4</accession>
<evidence type="ECO:0000313" key="3">
    <source>
        <dbReference type="Proteomes" id="UP000218334"/>
    </source>
</evidence>
<keyword evidence="1" id="KW-0472">Membrane</keyword>